<reference evidence="3 4" key="1">
    <citation type="submission" date="2024-06" db="EMBL/GenBank/DDBJ databases">
        <authorList>
            <person name="Chen R.Y."/>
        </authorList>
    </citation>
    <scope>NUCLEOTIDE SEQUENCE [LARGE SCALE GENOMIC DNA]</scope>
    <source>
        <strain evidence="3 4">D2</strain>
    </source>
</reference>
<evidence type="ECO:0000256" key="1">
    <source>
        <dbReference type="ARBA" id="ARBA00022729"/>
    </source>
</evidence>
<dbReference type="Gene3D" id="2.60.40.1080">
    <property type="match status" value="2"/>
</dbReference>
<keyword evidence="1" id="KW-0732">Signal</keyword>
<feature type="domain" description="BIG2" evidence="2">
    <location>
        <begin position="775"/>
        <end position="853"/>
    </location>
</feature>
<dbReference type="SUPFAM" id="SSF69318">
    <property type="entry name" value="Integrin alpha N-terminal domain"/>
    <property type="match status" value="2"/>
</dbReference>
<evidence type="ECO:0000313" key="4">
    <source>
        <dbReference type="Proteomes" id="UP001467690"/>
    </source>
</evidence>
<protein>
    <submittedName>
        <fullName evidence="3">FG-GAP-like repeat-containing protein</fullName>
    </submittedName>
</protein>
<dbReference type="InterPro" id="IPR028994">
    <property type="entry name" value="Integrin_alpha_N"/>
</dbReference>
<gene>
    <name evidence="3" type="ORF">ABS311_05475</name>
</gene>
<sequence length="1071" mass="118501">MTLNRLQNDIKSVKTLCLMLFALISLIACQNEALLKQPIELNINAATKIPVVVQGSLTKKVSVTLDNPKNYANLSLFADDTLLLDSLNIPSKGVQTLNFVIEFPQSGEVELALLPQNANLTIKQIKLEDIKDLTLAKFTDASTRVGLDKVSSIKYGGPTVADIDNDGDYDFIVNNHNQESSKLYWNNGDETVSKHDKNLARWFMHDLHGTSVADYDNDGDLDLIVTQGGGNGKNPSKANFYQNNNGTFVLMTGDVGIFRGGRGRGAKWSDMDLDGDLDLLLFNETSLHGDKPQHFFYENLGNGKFEFKEVQGIQDVHPSRVLLTDLNNDSIDDFIFYSPLSVWLGNGDFTFTEATNMLPKEIVAVGQIKAVADIDIDNDGDLDLYLARSKEVEDKRNESPSFDFNPLKQQVSIKPSGMKGVDEFEFKAEKSIQFFNFGYLARGPQRGKDYPIYLGKDKLKQDIKPGEKLNIQANNAQGWPSDISKNGVYFGYLGNDKWKAALVRNGDIFWHFKFTLEGVTQATPHFEPQNRNGSDYLLRNDSVSQLTVARKPATTSPSIHFTDVSASWNIPKGANSTGVTVGDFNNDSYQDLFVYRWGNIHGRLSDYMLLNTGKGQFETLTQHGANDVDGPGYGDMGQAFDFDGDGDIDLLNGSEGGEWYLYLNENTIKDSLKNSFKNKRKSIKNNFVTVRVGYSPTKNIDPISAVVTIKAKGKTYQKRVGSAGAIFSQSLLNIVHFGLGQAEHIDEIKIRWRNGETVTFNDKAVNQKYDTDALDPKTIKLIPSKLNLREGTDYRLDVAMTPANSNKALQWHSDNNSVVTVDSRGLITAVGKAGESANISVTSSANQLSETMTVTLEPWYPVAAKSIDIKTDNLPLIAGQSIDLRANVEPVLADNKNIIWQSQNSDIASVSKSGTVTANAAGKSRIKAIVQDKPNLTDEVEITVEPYIEPYIKILNEQAFADANLKAGDKLTIQVAYHAGSGNKVIYSDEGGVRVWLRHFKSKWIPVKDIIVVNQKALGTESGEFEAEISLADLKPNKRLPDSHIYQIRASFTASDGKMHDVVIYPLNIVE</sequence>
<dbReference type="Pfam" id="PF07593">
    <property type="entry name" value="UnbV_ASPIC"/>
    <property type="match status" value="1"/>
</dbReference>
<dbReference type="Pfam" id="PF13517">
    <property type="entry name" value="FG-GAP_3"/>
    <property type="match status" value="2"/>
</dbReference>
<dbReference type="PANTHER" id="PTHR46580">
    <property type="entry name" value="SENSOR KINASE-RELATED"/>
    <property type="match status" value="1"/>
</dbReference>
<dbReference type="EMBL" id="JBELOE010000110">
    <property type="protein sequence ID" value="MER2491329.1"/>
    <property type="molecule type" value="Genomic_DNA"/>
</dbReference>
<evidence type="ECO:0000313" key="3">
    <source>
        <dbReference type="EMBL" id="MER2491329.1"/>
    </source>
</evidence>
<dbReference type="SUPFAM" id="SSF49373">
    <property type="entry name" value="Invasin/intimin cell-adhesion fragments"/>
    <property type="match status" value="2"/>
</dbReference>
<keyword evidence="4" id="KW-1185">Reference proteome</keyword>
<dbReference type="PROSITE" id="PS51257">
    <property type="entry name" value="PROKAR_LIPOPROTEIN"/>
    <property type="match status" value="1"/>
</dbReference>
<dbReference type="Proteomes" id="UP001467690">
    <property type="component" value="Unassembled WGS sequence"/>
</dbReference>
<dbReference type="InterPro" id="IPR008964">
    <property type="entry name" value="Invasin/intimin_cell_adhesion"/>
</dbReference>
<name>A0ABV1REH5_9ALTE</name>
<feature type="domain" description="BIG2" evidence="2">
    <location>
        <begin position="863"/>
        <end position="940"/>
    </location>
</feature>
<dbReference type="SMART" id="SM00635">
    <property type="entry name" value="BID_2"/>
    <property type="match status" value="2"/>
</dbReference>
<evidence type="ECO:0000259" key="2">
    <source>
        <dbReference type="SMART" id="SM00635"/>
    </source>
</evidence>
<organism evidence="3 4">
    <name type="scientific">Catenovulum sediminis</name>
    <dbReference type="NCBI Taxonomy" id="1740262"/>
    <lineage>
        <taxon>Bacteria</taxon>
        <taxon>Pseudomonadati</taxon>
        <taxon>Pseudomonadota</taxon>
        <taxon>Gammaproteobacteria</taxon>
        <taxon>Alteromonadales</taxon>
        <taxon>Alteromonadaceae</taxon>
        <taxon>Catenovulum</taxon>
    </lineage>
</organism>
<accession>A0ABV1REH5</accession>
<dbReference type="Pfam" id="PF02368">
    <property type="entry name" value="Big_2"/>
    <property type="match status" value="2"/>
</dbReference>
<dbReference type="RefSeq" id="WP_350400990.1">
    <property type="nucleotide sequence ID" value="NZ_JBELOE010000110.1"/>
</dbReference>
<dbReference type="PANTHER" id="PTHR46580:SF4">
    <property type="entry name" value="ATP_GTP-BINDING PROTEIN"/>
    <property type="match status" value="1"/>
</dbReference>
<dbReference type="InterPro" id="IPR011519">
    <property type="entry name" value="UnbV_ASPIC"/>
</dbReference>
<dbReference type="InterPro" id="IPR013517">
    <property type="entry name" value="FG-GAP"/>
</dbReference>
<proteinExistence type="predicted"/>
<comment type="caution">
    <text evidence="3">The sequence shown here is derived from an EMBL/GenBank/DDBJ whole genome shotgun (WGS) entry which is preliminary data.</text>
</comment>
<dbReference type="InterPro" id="IPR003343">
    <property type="entry name" value="Big_2"/>
</dbReference>
<dbReference type="Gene3D" id="2.130.10.130">
    <property type="entry name" value="Integrin alpha, N-terminal"/>
    <property type="match status" value="2"/>
</dbReference>